<sequence>MSRQSSLSFSFSLLESVFSVTILDLGTGSIQHRNVKLIPSRKEKTRVLVDLDISVFTPLMKNVKLSLGGVLKEVSGKGRGMAKKVRKVPMQPSPSTTYHQVGEDARARSRYQYLLQDYGDLLKETEEKKKNLQKAKQKKLRLLAEVKFLRGRYQSLLENPSQTTFHRLKKQLHKTSSPIAGIVKPERLNVPNEVSFKGKNHSAVEAAKPGTSTMLDLNQISLPSGEDVEFQSHMEPLKPEMSERYSMDGGPNNRKFAVCRDVGSSSNRASKRKITWQDQVALKV</sequence>
<feature type="coiled-coil region" evidence="1">
    <location>
        <begin position="115"/>
        <end position="152"/>
    </location>
</feature>
<dbReference type="PANTHER" id="PTHR34807:SF3">
    <property type="entry name" value="OS08G0270800 PROTEIN"/>
    <property type="match status" value="1"/>
</dbReference>
<evidence type="ECO:0000256" key="1">
    <source>
        <dbReference type="SAM" id="Coils"/>
    </source>
</evidence>
<protein>
    <submittedName>
        <fullName evidence="3">Uncharacterized protein</fullName>
    </submittedName>
</protein>
<dbReference type="EMBL" id="CP097511">
    <property type="protein sequence ID" value="URE48537.1"/>
    <property type="molecule type" value="Genomic_DNA"/>
</dbReference>
<dbReference type="Proteomes" id="UP001055439">
    <property type="component" value="Chromosome 9"/>
</dbReference>
<proteinExistence type="predicted"/>
<keyword evidence="4" id="KW-1185">Reference proteome</keyword>
<keyword evidence="2" id="KW-0732">Signal</keyword>
<evidence type="ECO:0000256" key="2">
    <source>
        <dbReference type="SAM" id="SignalP"/>
    </source>
</evidence>
<name>A0A9E7IIS4_9LILI</name>
<accession>A0A9E7IIS4</accession>
<dbReference type="AlphaFoldDB" id="A0A9E7IIS4"/>
<dbReference type="OrthoDB" id="993453at2759"/>
<organism evidence="3 4">
    <name type="scientific">Musa troglodytarum</name>
    <name type="common">fe'i banana</name>
    <dbReference type="NCBI Taxonomy" id="320322"/>
    <lineage>
        <taxon>Eukaryota</taxon>
        <taxon>Viridiplantae</taxon>
        <taxon>Streptophyta</taxon>
        <taxon>Embryophyta</taxon>
        <taxon>Tracheophyta</taxon>
        <taxon>Spermatophyta</taxon>
        <taxon>Magnoliopsida</taxon>
        <taxon>Liliopsida</taxon>
        <taxon>Zingiberales</taxon>
        <taxon>Musaceae</taxon>
        <taxon>Musa</taxon>
    </lineage>
</organism>
<evidence type="ECO:0000313" key="3">
    <source>
        <dbReference type="EMBL" id="URE48537.1"/>
    </source>
</evidence>
<gene>
    <name evidence="3" type="ORF">MUK42_13766</name>
</gene>
<dbReference type="PANTHER" id="PTHR34807">
    <property type="entry name" value="OS08G0270800 PROTEIN"/>
    <property type="match status" value="1"/>
</dbReference>
<feature type="chain" id="PRO_5039008919" evidence="2">
    <location>
        <begin position="20"/>
        <end position="284"/>
    </location>
</feature>
<keyword evidence="1" id="KW-0175">Coiled coil</keyword>
<evidence type="ECO:0000313" key="4">
    <source>
        <dbReference type="Proteomes" id="UP001055439"/>
    </source>
</evidence>
<feature type="signal peptide" evidence="2">
    <location>
        <begin position="1"/>
        <end position="19"/>
    </location>
</feature>
<reference evidence="3" key="1">
    <citation type="submission" date="2022-05" db="EMBL/GenBank/DDBJ databases">
        <title>The Musa troglodytarum L. genome provides insights into the mechanism of non-climacteric behaviour and enrichment of carotenoids.</title>
        <authorList>
            <person name="Wang J."/>
        </authorList>
    </citation>
    <scope>NUCLEOTIDE SEQUENCE</scope>
    <source>
        <tissue evidence="3">Leaf</tissue>
    </source>
</reference>